<dbReference type="EMBL" id="CM000760">
    <property type="protein sequence ID" value="KXG39036.1"/>
    <property type="molecule type" value="Genomic_DNA"/>
</dbReference>
<keyword evidence="3" id="KW-1185">Reference proteome</keyword>
<organism evidence="2 3">
    <name type="scientific">Sorghum bicolor</name>
    <name type="common">Sorghum</name>
    <name type="synonym">Sorghum vulgare</name>
    <dbReference type="NCBI Taxonomy" id="4558"/>
    <lineage>
        <taxon>Eukaryota</taxon>
        <taxon>Viridiplantae</taxon>
        <taxon>Streptophyta</taxon>
        <taxon>Embryophyta</taxon>
        <taxon>Tracheophyta</taxon>
        <taxon>Spermatophyta</taxon>
        <taxon>Magnoliopsida</taxon>
        <taxon>Liliopsida</taxon>
        <taxon>Poales</taxon>
        <taxon>Poaceae</taxon>
        <taxon>PACMAD clade</taxon>
        <taxon>Panicoideae</taxon>
        <taxon>Andropogonodae</taxon>
        <taxon>Andropogoneae</taxon>
        <taxon>Sorghinae</taxon>
        <taxon>Sorghum</taxon>
    </lineage>
</organism>
<dbReference type="InParanoid" id="A0A1B6QMA8"/>
<reference evidence="2" key="2">
    <citation type="submission" date="2017-02" db="EMBL/GenBank/DDBJ databases">
        <title>WGS assembly of Sorghum bicolor.</title>
        <authorList>
            <person name="Paterson A."/>
            <person name="Mullet J."/>
            <person name="Bowers J."/>
            <person name="Bruggmann R."/>
            <person name="Dubchak I."/>
            <person name="Grimwood J."/>
            <person name="Gundlach H."/>
            <person name="Haberer G."/>
            <person name="Hellsten U."/>
            <person name="Mitros T."/>
            <person name="Poliakov A."/>
            <person name="Schmutz J."/>
            <person name="Spannagl M."/>
            <person name="Tang H."/>
            <person name="Wang X."/>
            <person name="Wicker T."/>
            <person name="Bharti A."/>
            <person name="Chapman J."/>
            <person name="Feltus F."/>
            <person name="Gowik U."/>
            <person name="Grigoriev I."/>
            <person name="Lyons E."/>
            <person name="Maher C."/>
            <person name="Martis M."/>
            <person name="Narechania A."/>
            <person name="Otillar R."/>
            <person name="Penning B."/>
            <person name="Salamov A."/>
            <person name="Wang Y."/>
            <person name="Zhang L."/>
            <person name="Carpita N."/>
            <person name="Freeling M."/>
            <person name="Gingle A."/>
            <person name="Hash C."/>
            <person name="Keller B."/>
            <person name="Klein P."/>
            <person name="Kresovich S."/>
            <person name="Mccann M."/>
            <person name="Ming R."/>
            <person name="Peterson D."/>
            <person name="Rahman M."/>
            <person name="Ware D."/>
            <person name="Westhoff P."/>
            <person name="Mayer K."/>
            <person name="Messing J."/>
            <person name="Sims D."/>
            <person name="Jenkins J."/>
            <person name="Shu S."/>
            <person name="Rokhsar D."/>
        </authorList>
    </citation>
    <scope>NUCLEOTIDE SEQUENCE</scope>
</reference>
<dbReference type="Gramene" id="KXG39036">
    <property type="protein sequence ID" value="KXG39036"/>
    <property type="gene ID" value="SORBI_3001G319400"/>
</dbReference>
<dbReference type="Gramene" id="KXG39037">
    <property type="protein sequence ID" value="KXG39037"/>
    <property type="gene ID" value="SORBI_3001G319400"/>
</dbReference>
<dbReference type="EMBL" id="CM000760">
    <property type="protein sequence ID" value="OQU92266.1"/>
    <property type="molecule type" value="Genomic_DNA"/>
</dbReference>
<reference evidence="2 3" key="1">
    <citation type="journal article" date="2009" name="Nature">
        <title>The Sorghum bicolor genome and the diversification of grasses.</title>
        <authorList>
            <person name="Paterson A.H."/>
            <person name="Bowers J.E."/>
            <person name="Bruggmann R."/>
            <person name="Dubchak I."/>
            <person name="Grimwood J."/>
            <person name="Gundlach H."/>
            <person name="Haberer G."/>
            <person name="Hellsten U."/>
            <person name="Mitros T."/>
            <person name="Poliakov A."/>
            <person name="Schmutz J."/>
            <person name="Spannagl M."/>
            <person name="Tang H."/>
            <person name="Wang X."/>
            <person name="Wicker T."/>
            <person name="Bharti A.K."/>
            <person name="Chapman J."/>
            <person name="Feltus F.A."/>
            <person name="Gowik U."/>
            <person name="Grigoriev I.V."/>
            <person name="Lyons E."/>
            <person name="Maher C.A."/>
            <person name="Martis M."/>
            <person name="Narechania A."/>
            <person name="Otillar R.P."/>
            <person name="Penning B.W."/>
            <person name="Salamov A.A."/>
            <person name="Wang Y."/>
            <person name="Zhang L."/>
            <person name="Carpita N.C."/>
            <person name="Freeling M."/>
            <person name="Gingle A.R."/>
            <person name="Hash C.T."/>
            <person name="Keller B."/>
            <person name="Klein P."/>
            <person name="Kresovich S."/>
            <person name="McCann M.C."/>
            <person name="Ming R."/>
            <person name="Peterson D.G."/>
            <person name="Mehboob-ur-Rahman"/>
            <person name="Ware D."/>
            <person name="Westhoff P."/>
            <person name="Mayer K.F."/>
            <person name="Messing J."/>
            <person name="Rokhsar D.S."/>
        </authorList>
    </citation>
    <scope>NUCLEOTIDE SEQUENCE [LARGE SCALE GENOMIC DNA]</scope>
    <source>
        <strain evidence="3">cv. BTx623</strain>
    </source>
</reference>
<dbReference type="Gramene" id="OQU92266">
    <property type="protein sequence ID" value="OQU92266"/>
    <property type="gene ID" value="SORBI_3001G319400"/>
</dbReference>
<dbReference type="AlphaFoldDB" id="A0A1B6QMA8"/>
<proteinExistence type="predicted"/>
<evidence type="ECO:0000313" key="3">
    <source>
        <dbReference type="Proteomes" id="UP000000768"/>
    </source>
</evidence>
<dbReference type="EMBL" id="CM000760">
    <property type="protein sequence ID" value="KXG39037.1"/>
    <property type="molecule type" value="Genomic_DNA"/>
</dbReference>
<evidence type="ECO:0000256" key="1">
    <source>
        <dbReference type="SAM" id="MobiDB-lite"/>
    </source>
</evidence>
<reference evidence="3" key="3">
    <citation type="journal article" date="2018" name="Plant J.">
        <title>The Sorghum bicolor reference genome: improved assembly, gene annotations, a transcriptome atlas, and signatures of genome organization.</title>
        <authorList>
            <person name="McCormick R.F."/>
            <person name="Truong S.K."/>
            <person name="Sreedasyam A."/>
            <person name="Jenkins J."/>
            <person name="Shu S."/>
            <person name="Sims D."/>
            <person name="Kennedy M."/>
            <person name="Amirebrahimi M."/>
            <person name="Weers B.D."/>
            <person name="McKinley B."/>
            <person name="Mattison A."/>
            <person name="Morishige D.T."/>
            <person name="Grimwood J."/>
            <person name="Schmutz J."/>
            <person name="Mullet J.E."/>
        </authorList>
    </citation>
    <scope>NUCLEOTIDE SEQUENCE [LARGE SCALE GENOMIC DNA]</scope>
    <source>
        <strain evidence="3">cv. BTx623</strain>
    </source>
</reference>
<accession>A0A1B6QMA8</accession>
<feature type="region of interest" description="Disordered" evidence="1">
    <location>
        <begin position="35"/>
        <end position="134"/>
    </location>
</feature>
<name>A0A1B6QMA8_SORBI</name>
<evidence type="ECO:0000313" key="2">
    <source>
        <dbReference type="EMBL" id="KXG39037.1"/>
    </source>
</evidence>
<gene>
    <name evidence="2" type="ORF">SORBI_3001G319400</name>
</gene>
<protein>
    <submittedName>
        <fullName evidence="2">Uncharacterized protein</fullName>
    </submittedName>
</protein>
<dbReference type="Proteomes" id="UP000000768">
    <property type="component" value="Chromosome 1"/>
</dbReference>
<dbReference type="Gramene" id="OQU92265">
    <property type="protein sequence ID" value="OQU92265"/>
    <property type="gene ID" value="SORBI_3001G319400"/>
</dbReference>
<sequence length="159" mass="17194">MDTVLVRHFTLSFFVLPHAMQTSLQHPARLSLSCDEKRKQTRRSAPLPDPARRLRPRLPAIAAAEATPPSFPRWPVLRSAQGRSNPVAPLVRRTPASPPKATTHAAISRANDTAPDSDEAPPPSPTATPPVNSSPATRLLALTLTLRAATSTPFHDLAR</sequence>
<feature type="compositionally biased region" description="Low complexity" evidence="1">
    <location>
        <begin position="57"/>
        <end position="68"/>
    </location>
</feature>
<dbReference type="EMBL" id="CM000760">
    <property type="protein sequence ID" value="OQU92265.1"/>
    <property type="molecule type" value="Genomic_DNA"/>
</dbReference>